<dbReference type="Pfam" id="PF05331">
    <property type="entry name" value="DUF742"/>
    <property type="match status" value="1"/>
</dbReference>
<gene>
    <name evidence="1" type="primary">cvnC</name>
</gene>
<dbReference type="InterPro" id="IPR007995">
    <property type="entry name" value="DUF742"/>
</dbReference>
<reference evidence="1" key="1">
    <citation type="journal article" date="2016" name="J. Ind. Microbiol. Biotechnol.">
        <title>Biosynthesis of mercapturic acid derivative of the labdane-type diterpene, cyslabdan that potentiates imipenem activity against methicillin-resistant Staphylococcus aureus: cyslabdan is generated by mycothiol-mediated xenobiotic detoxification.</title>
        <authorList>
            <person name="Ikeda H."/>
            <person name="Shin-ya K."/>
            <person name="Nagamitsu T."/>
            <person name="Tomoda H."/>
        </authorList>
    </citation>
    <scope>NUCLEOTIDE SEQUENCE</scope>
    <source>
        <strain evidence="1">GM95</strain>
    </source>
</reference>
<evidence type="ECO:0008006" key="2">
    <source>
        <dbReference type="Google" id="ProtNLM"/>
    </source>
</evidence>
<accession>A0A0H5B5M9</accession>
<dbReference type="PANTHER" id="PTHR36221">
    <property type="entry name" value="DUF742 DOMAIN-CONTAINING PROTEIN"/>
    <property type="match status" value="1"/>
</dbReference>
<sequence>MSRGQHQRRLLPAYLATGAGSAPLPSTLDTLTALRASGVPLAAYHTPVHRRVVELVSGGSLTAVEIAAYLSLPASVGLMLAEQLVSDGLLKASVPIPDALAPSRAGRPSLQLMEEVLNGLQSLRVA</sequence>
<evidence type="ECO:0000313" key="1">
    <source>
        <dbReference type="EMBL" id="BAR97457.1"/>
    </source>
</evidence>
<organism evidence="1">
    <name type="scientific">Streptomyces anulatus</name>
    <name type="common">Streptomyces chrysomallus</name>
    <dbReference type="NCBI Taxonomy" id="1892"/>
    <lineage>
        <taxon>Bacteria</taxon>
        <taxon>Bacillati</taxon>
        <taxon>Actinomycetota</taxon>
        <taxon>Actinomycetes</taxon>
        <taxon>Kitasatosporales</taxon>
        <taxon>Streptomycetaceae</taxon>
        <taxon>Streptomyces</taxon>
    </lineage>
</organism>
<name>A0A0H5B5M9_STRAQ</name>
<proteinExistence type="predicted"/>
<dbReference type="PANTHER" id="PTHR36221:SF1">
    <property type="entry name" value="DUF742 DOMAIN-CONTAINING PROTEIN"/>
    <property type="match status" value="1"/>
</dbReference>
<dbReference type="AlphaFoldDB" id="A0A0H5B5M9"/>
<dbReference type="EMBL" id="LC064029">
    <property type="protein sequence ID" value="BAR97457.1"/>
    <property type="molecule type" value="Genomic_DNA"/>
</dbReference>
<protein>
    <recommendedName>
        <fullName evidence="2">DUF742 domain-containing protein</fullName>
    </recommendedName>
</protein>